<dbReference type="RefSeq" id="WP_134128759.1">
    <property type="nucleotide sequence ID" value="NZ_SODU01000001.1"/>
</dbReference>
<evidence type="ECO:0000313" key="4">
    <source>
        <dbReference type="Proteomes" id="UP000295060"/>
    </source>
</evidence>
<feature type="transmembrane region" description="Helical" evidence="2">
    <location>
        <begin position="246"/>
        <end position="267"/>
    </location>
</feature>
<sequence>MTDPDDDLHGRQLLLLLLFFGTVGGGLYFLGWLTRPSFFYNNPLVCAAIAGGACYPARFLVEQFAWWSRLEQPSKRTQRRRERARERDLAEAREAAQARLVEGESESPADGGRHRRAGRGRPDWLGRFSWLGRLGGGVRPIVGGVLVLGCFAIAPLGIADARHEQQVARSAPVRSAVVLSVHVDKWSKNHDVTITVTHPGDGSTVEIDGADQLEPLPAVGDRLDVQIDPDDPSNVLAADADWTVHWYVYALFVLGALAGAAVVALFFF</sequence>
<evidence type="ECO:0000256" key="2">
    <source>
        <dbReference type="SAM" id="Phobius"/>
    </source>
</evidence>
<proteinExistence type="predicted"/>
<accession>A0ABY2FQ62</accession>
<keyword evidence="2" id="KW-0472">Membrane</keyword>
<evidence type="ECO:0008006" key="5">
    <source>
        <dbReference type="Google" id="ProtNLM"/>
    </source>
</evidence>
<evidence type="ECO:0000256" key="1">
    <source>
        <dbReference type="SAM" id="MobiDB-lite"/>
    </source>
</evidence>
<dbReference type="EMBL" id="SODU01000001">
    <property type="protein sequence ID" value="TDW95281.1"/>
    <property type="molecule type" value="Genomic_DNA"/>
</dbReference>
<protein>
    <recommendedName>
        <fullName evidence="5">DUF3592 domain-containing protein</fullName>
    </recommendedName>
</protein>
<keyword evidence="2" id="KW-1133">Transmembrane helix</keyword>
<organism evidence="3 4">
    <name type="scientific">Kribbella pratensis</name>
    <dbReference type="NCBI Taxonomy" id="2512112"/>
    <lineage>
        <taxon>Bacteria</taxon>
        <taxon>Bacillati</taxon>
        <taxon>Actinomycetota</taxon>
        <taxon>Actinomycetes</taxon>
        <taxon>Propionibacteriales</taxon>
        <taxon>Kribbellaceae</taxon>
        <taxon>Kribbella</taxon>
    </lineage>
</organism>
<keyword evidence="2" id="KW-0812">Transmembrane</keyword>
<feature type="region of interest" description="Disordered" evidence="1">
    <location>
        <begin position="98"/>
        <end position="118"/>
    </location>
</feature>
<name>A0ABY2FQ62_9ACTN</name>
<dbReference type="Proteomes" id="UP000295060">
    <property type="component" value="Unassembled WGS sequence"/>
</dbReference>
<keyword evidence="4" id="KW-1185">Reference proteome</keyword>
<feature type="transmembrane region" description="Helical" evidence="2">
    <location>
        <begin position="137"/>
        <end position="158"/>
    </location>
</feature>
<comment type="caution">
    <text evidence="3">The sequence shown here is derived from an EMBL/GenBank/DDBJ whole genome shotgun (WGS) entry which is preliminary data.</text>
</comment>
<gene>
    <name evidence="3" type="ORF">EV137_2615</name>
</gene>
<evidence type="ECO:0000313" key="3">
    <source>
        <dbReference type="EMBL" id="TDW95281.1"/>
    </source>
</evidence>
<reference evidence="3 4" key="1">
    <citation type="submission" date="2019-03" db="EMBL/GenBank/DDBJ databases">
        <title>Genomic Encyclopedia of Type Strains, Phase III (KMG-III): the genomes of soil and plant-associated and newly described type strains.</title>
        <authorList>
            <person name="Whitman W."/>
        </authorList>
    </citation>
    <scope>NUCLEOTIDE SEQUENCE [LARGE SCALE GENOMIC DNA]</scope>
    <source>
        <strain evidence="3 4">VKMAc-2574</strain>
    </source>
</reference>
<feature type="transmembrane region" description="Helical" evidence="2">
    <location>
        <begin position="12"/>
        <end position="33"/>
    </location>
</feature>
<feature type="transmembrane region" description="Helical" evidence="2">
    <location>
        <begin position="39"/>
        <end position="61"/>
    </location>
</feature>